<dbReference type="OrthoDB" id="527344at2759"/>
<proteinExistence type="predicted"/>
<dbReference type="AlphaFoldDB" id="A0A9N8WBA9"/>
<gene>
    <name evidence="2" type="ORF">ALEPTO_LOCUS2634</name>
</gene>
<evidence type="ECO:0000313" key="3">
    <source>
        <dbReference type="Proteomes" id="UP000789508"/>
    </source>
</evidence>
<accession>A0A9N8WBA9</accession>
<dbReference type="EMBL" id="CAJVPS010000405">
    <property type="protein sequence ID" value="CAG8483933.1"/>
    <property type="molecule type" value="Genomic_DNA"/>
</dbReference>
<dbReference type="SUPFAM" id="SSF56281">
    <property type="entry name" value="Metallo-hydrolase/oxidoreductase"/>
    <property type="match status" value="1"/>
</dbReference>
<dbReference type="PANTHER" id="PTHR46504:SF2">
    <property type="entry name" value="TRNASE Z TRZ1"/>
    <property type="match status" value="1"/>
</dbReference>
<sequence>MDSTNTNVHLSHPTPQTRTSTSTIQPQILIWKFPSHTLLQTPFSPTLTLIGASKAANETAFYIPELGFMFDCGMKVHSTLPTHIFLTHIHSDHSLALTHHMSRENPPNIYLPNECAELAEAYLNATREMTGYGRENARIHCAGVEKSDVLTIEEKEKKEKKEKSSVNSRYEIHVIEMDHSVPCVGYMIYSKRKRLKPEYKNLTGQEIAALKKSDKSLNVMQDFLFPLFTFCGDTTAKIFKHPNPNSNILNDSSKNNNHQWNDMPFVITECTFLKDEHIENAERTKHTCWQELQDVVKLYSATVFILIHFSKRYSDDYIQRFFEQEKIEWKERGDGNLENIVVWI</sequence>
<dbReference type="Proteomes" id="UP000789508">
    <property type="component" value="Unassembled WGS sequence"/>
</dbReference>
<feature type="region of interest" description="Disordered" evidence="1">
    <location>
        <begin position="1"/>
        <end position="21"/>
    </location>
</feature>
<keyword evidence="3" id="KW-1185">Reference proteome</keyword>
<organism evidence="2 3">
    <name type="scientific">Ambispora leptoticha</name>
    <dbReference type="NCBI Taxonomy" id="144679"/>
    <lineage>
        <taxon>Eukaryota</taxon>
        <taxon>Fungi</taxon>
        <taxon>Fungi incertae sedis</taxon>
        <taxon>Mucoromycota</taxon>
        <taxon>Glomeromycotina</taxon>
        <taxon>Glomeromycetes</taxon>
        <taxon>Archaeosporales</taxon>
        <taxon>Ambisporaceae</taxon>
        <taxon>Ambispora</taxon>
    </lineage>
</organism>
<evidence type="ECO:0000256" key="1">
    <source>
        <dbReference type="SAM" id="MobiDB-lite"/>
    </source>
</evidence>
<comment type="caution">
    <text evidence="2">The sequence shown here is derived from an EMBL/GenBank/DDBJ whole genome shotgun (WGS) entry which is preliminary data.</text>
</comment>
<dbReference type="InterPro" id="IPR036866">
    <property type="entry name" value="RibonucZ/Hydroxyglut_hydro"/>
</dbReference>
<dbReference type="Gene3D" id="3.60.15.10">
    <property type="entry name" value="Ribonuclease Z/Hydroxyacylglutathione hydrolase-like"/>
    <property type="match status" value="1"/>
</dbReference>
<name>A0A9N8WBA9_9GLOM</name>
<reference evidence="2" key="1">
    <citation type="submission" date="2021-06" db="EMBL/GenBank/DDBJ databases">
        <authorList>
            <person name="Kallberg Y."/>
            <person name="Tangrot J."/>
            <person name="Rosling A."/>
        </authorList>
    </citation>
    <scope>NUCLEOTIDE SEQUENCE</scope>
    <source>
        <strain evidence="2">FL130A</strain>
    </source>
</reference>
<evidence type="ECO:0000313" key="2">
    <source>
        <dbReference type="EMBL" id="CAG8483933.1"/>
    </source>
</evidence>
<protein>
    <submittedName>
        <fullName evidence="2">8428_t:CDS:1</fullName>
    </submittedName>
</protein>
<dbReference type="PANTHER" id="PTHR46504">
    <property type="entry name" value="TRNASE Z TRZ1"/>
    <property type="match status" value="1"/>
</dbReference>